<dbReference type="GO" id="GO:0004386">
    <property type="term" value="F:helicase activity"/>
    <property type="evidence" value="ECO:0007669"/>
    <property type="project" value="UniProtKB-KW"/>
</dbReference>
<evidence type="ECO:0000313" key="5">
    <source>
        <dbReference type="Proteomes" id="UP001254608"/>
    </source>
</evidence>
<proteinExistence type="predicted"/>
<dbReference type="PANTHER" id="PTHR45766:SF6">
    <property type="entry name" value="SWI_SNF-RELATED MATRIX-ASSOCIATED ACTIN-DEPENDENT REGULATOR OF CHROMATIN SUBFAMILY A-LIKE PROTEIN 1"/>
    <property type="match status" value="1"/>
</dbReference>
<dbReference type="Pfam" id="PF04851">
    <property type="entry name" value="ResIII"/>
    <property type="match status" value="1"/>
</dbReference>
<evidence type="ECO:0000313" key="4">
    <source>
        <dbReference type="EMBL" id="MDT0498926.1"/>
    </source>
</evidence>
<dbReference type="Gene3D" id="3.40.50.300">
    <property type="entry name" value="P-loop containing nucleotide triphosphate hydrolases"/>
    <property type="match status" value="2"/>
</dbReference>
<evidence type="ECO:0000259" key="2">
    <source>
        <dbReference type="PROSITE" id="PS51192"/>
    </source>
</evidence>
<dbReference type="InterPro" id="IPR049730">
    <property type="entry name" value="SNF2/RAD54-like_C"/>
</dbReference>
<accession>A0ABU2WM52</accession>
<dbReference type="RefSeq" id="WP_311366337.1">
    <property type="nucleotide sequence ID" value="NZ_JAVRIC010000029.1"/>
</dbReference>
<dbReference type="InterPro" id="IPR001650">
    <property type="entry name" value="Helicase_C-like"/>
</dbReference>
<dbReference type="Pfam" id="PF13091">
    <property type="entry name" value="PLDc_2"/>
    <property type="match status" value="1"/>
</dbReference>
<sequence>MPKRQSPTGSELFIVDNSDEDWKAARYLRDWCQLSSAIDIATGYFEIGALLALGDEWRKVDGIRILMGDEVSRRTSKAFNEGLAKVAGKLDDSIEAEKKKNDFLDGVAAIVEAIRSRKIQCRVYRKDKFHAKAYITHGRLEVVGSSALVGSSNFTHPGLTQNIELNVQITGTPVAVLQEWYEQHWDAAEDVTEDMLKIVERHIHEYSPFQVYAKSLYEFFRGHELTATEWERDHSAIYRILAPYQREGYHAMLKRASRYQGAFLCDGVGLGKTFVGLMLIERLIVHDRLKVALFVPKSARKPVWESALRQRLPHLFGKYSQLEIFNHTDLMRGGSIAEDIESVRQRADVIIIDEAHHFRNTGTKGDEDDPQSRYWKLYQIAAGKTLFMLTATPVNNRLRDLQHMIELFSRRQVDYFKDAPLGIHSLPGHFRKMEKDLERSLDRVADGGEDVQTDLLEADLVLGHDALFRSLVVQRSRAYVRRSLEAAGENDILFPKPRAPQVQPYSVKQTYGKLLQMLEDAFSKEKPLFSLAIYYPYAYYSGDEKVIDVLAEGRQKQVVSLIRTQFLKRFESSVHAFRASCWNLLIKLLAWVEVHAETAHEKRLLERWKNQHASLINYVQQHQHELFGAAEDDEVEEDLIPPEMLETVEKLPRDQFKVDEIIDETLLDLEQIASFLKELEKFKPSQDKKLQALVGLLKKDPVLKAHKVLIFSEFMDTARYLKQQLIEAGIEGVDEIDSATKADRGEVITRFAPYYNGSSSAKLAESGKQEIRILIATDVLSEGLNLQDATRVINYDLHWNPVRLMQRIGRVDRRMDPQVEARIVADHPDQKKLRGETAYWNFLPPDELDELLRLFKTVSKKTLRISKTFGIEGKKLLTPEDDYQALKDFTDAYEGTLSPLEAMHLELQALLKAHPELEARLRTLPGRVFSGKQHLKPGTRAVFFCYALPARRAGEGATDDQSDWSLDAGYVQWYLHDLADGKTLEDAPRIINVIRAGPDTPRHCEIAPATLKDAREKIEKHIKNTYLKKVQAPLGVEPVLKAWMELN</sequence>
<dbReference type="InterPro" id="IPR027417">
    <property type="entry name" value="P-loop_NTPase"/>
</dbReference>
<evidence type="ECO:0000259" key="3">
    <source>
        <dbReference type="PROSITE" id="PS51194"/>
    </source>
</evidence>
<keyword evidence="5" id="KW-1185">Reference proteome</keyword>
<dbReference type="PROSITE" id="PS51192">
    <property type="entry name" value="HELICASE_ATP_BIND_1"/>
    <property type="match status" value="1"/>
</dbReference>
<dbReference type="Gene3D" id="3.30.870.10">
    <property type="entry name" value="Endonuclease Chain A"/>
    <property type="match status" value="1"/>
</dbReference>
<feature type="domain" description="Helicase ATP-binding" evidence="2">
    <location>
        <begin position="253"/>
        <end position="411"/>
    </location>
</feature>
<gene>
    <name evidence="4" type="ORF">RM530_16395</name>
</gene>
<feature type="domain" description="Helicase C-terminal" evidence="3">
    <location>
        <begin position="689"/>
        <end position="866"/>
    </location>
</feature>
<dbReference type="InterPro" id="IPR006935">
    <property type="entry name" value="Helicase/UvrB_N"/>
</dbReference>
<dbReference type="EMBL" id="JAVRIC010000029">
    <property type="protein sequence ID" value="MDT0498926.1"/>
    <property type="molecule type" value="Genomic_DNA"/>
</dbReference>
<dbReference type="Proteomes" id="UP001254608">
    <property type="component" value="Unassembled WGS sequence"/>
</dbReference>
<name>A0ABU2WM52_9GAMM</name>
<organism evidence="4 5">
    <name type="scientific">Banduia mediterranea</name>
    <dbReference type="NCBI Taxonomy" id="3075609"/>
    <lineage>
        <taxon>Bacteria</taxon>
        <taxon>Pseudomonadati</taxon>
        <taxon>Pseudomonadota</taxon>
        <taxon>Gammaproteobacteria</taxon>
        <taxon>Nevskiales</taxon>
        <taxon>Algiphilaceae</taxon>
        <taxon>Banduia</taxon>
    </lineage>
</organism>
<dbReference type="PROSITE" id="PS51194">
    <property type="entry name" value="HELICASE_CTER"/>
    <property type="match status" value="1"/>
</dbReference>
<dbReference type="CDD" id="cd18793">
    <property type="entry name" value="SF2_C_SNF"/>
    <property type="match status" value="1"/>
</dbReference>
<dbReference type="SMART" id="SM00487">
    <property type="entry name" value="DEXDc"/>
    <property type="match status" value="1"/>
</dbReference>
<dbReference type="Pfam" id="PF00271">
    <property type="entry name" value="Helicase_C"/>
    <property type="match status" value="1"/>
</dbReference>
<dbReference type="InterPro" id="IPR014001">
    <property type="entry name" value="Helicase_ATP-bd"/>
</dbReference>
<dbReference type="SMART" id="SM00490">
    <property type="entry name" value="HELICc"/>
    <property type="match status" value="1"/>
</dbReference>
<keyword evidence="1" id="KW-0378">Hydrolase</keyword>
<keyword evidence="4" id="KW-0547">Nucleotide-binding</keyword>
<protein>
    <submittedName>
        <fullName evidence="4">Helicase-related protein</fullName>
    </submittedName>
</protein>
<evidence type="ECO:0000256" key="1">
    <source>
        <dbReference type="ARBA" id="ARBA00022801"/>
    </source>
</evidence>
<dbReference type="InterPro" id="IPR025202">
    <property type="entry name" value="PLD-like_dom"/>
</dbReference>
<keyword evidence="4" id="KW-0067">ATP-binding</keyword>
<reference evidence="4 5" key="1">
    <citation type="submission" date="2023-09" db="EMBL/GenBank/DDBJ databases">
        <authorList>
            <person name="Rey-Velasco X."/>
        </authorList>
    </citation>
    <scope>NUCLEOTIDE SEQUENCE [LARGE SCALE GENOMIC DNA]</scope>
    <source>
        <strain evidence="4 5">W345</strain>
    </source>
</reference>
<dbReference type="SUPFAM" id="SSF56024">
    <property type="entry name" value="Phospholipase D/nuclease"/>
    <property type="match status" value="1"/>
</dbReference>
<keyword evidence="4" id="KW-0347">Helicase</keyword>
<dbReference type="SUPFAM" id="SSF52540">
    <property type="entry name" value="P-loop containing nucleoside triphosphate hydrolases"/>
    <property type="match status" value="2"/>
</dbReference>
<dbReference type="PANTHER" id="PTHR45766">
    <property type="entry name" value="DNA ANNEALING HELICASE AND ENDONUCLEASE ZRANB3 FAMILY MEMBER"/>
    <property type="match status" value="1"/>
</dbReference>
<comment type="caution">
    <text evidence="4">The sequence shown here is derived from an EMBL/GenBank/DDBJ whole genome shotgun (WGS) entry which is preliminary data.</text>
</comment>